<keyword evidence="1" id="KW-0175">Coiled coil</keyword>
<sequence length="208" mass="23801">MGNDKDMSGVYSIFNVLDIPQDQHEILAKKVLLEDDHIVANLESNATTFHGEPVIFTNNELEKVSKEEDRQVKLLACLRSDLPAAQISRGGSFAGADSMNRVATRFWLRAQLFRCTTEALEQGEQLPYFTGVQLMECRAGVQRKKSSTMQEKIELQAEIQQLEAQLMLRQDQMQYLTWEMDALEEDEQIITDLKLIAELYDQSTLLNR</sequence>
<gene>
    <name evidence="2" type="ORF">GYMLUDRAFT_62023</name>
</gene>
<name>A0A0D0CMD9_9AGAR</name>
<dbReference type="Proteomes" id="UP000053593">
    <property type="component" value="Unassembled WGS sequence"/>
</dbReference>
<protein>
    <submittedName>
        <fullName evidence="2">Uncharacterized protein</fullName>
    </submittedName>
</protein>
<evidence type="ECO:0000313" key="2">
    <source>
        <dbReference type="EMBL" id="KIK56368.1"/>
    </source>
</evidence>
<keyword evidence="3" id="KW-1185">Reference proteome</keyword>
<accession>A0A0D0CMD9</accession>
<proteinExistence type="predicted"/>
<evidence type="ECO:0000256" key="1">
    <source>
        <dbReference type="SAM" id="Coils"/>
    </source>
</evidence>
<dbReference type="EMBL" id="KN834798">
    <property type="protein sequence ID" value="KIK56368.1"/>
    <property type="molecule type" value="Genomic_DNA"/>
</dbReference>
<organism evidence="2 3">
    <name type="scientific">Collybiopsis luxurians FD-317 M1</name>
    <dbReference type="NCBI Taxonomy" id="944289"/>
    <lineage>
        <taxon>Eukaryota</taxon>
        <taxon>Fungi</taxon>
        <taxon>Dikarya</taxon>
        <taxon>Basidiomycota</taxon>
        <taxon>Agaricomycotina</taxon>
        <taxon>Agaricomycetes</taxon>
        <taxon>Agaricomycetidae</taxon>
        <taxon>Agaricales</taxon>
        <taxon>Marasmiineae</taxon>
        <taxon>Omphalotaceae</taxon>
        <taxon>Collybiopsis</taxon>
        <taxon>Collybiopsis luxurians</taxon>
    </lineage>
</organism>
<feature type="coiled-coil region" evidence="1">
    <location>
        <begin position="145"/>
        <end position="172"/>
    </location>
</feature>
<dbReference type="AlphaFoldDB" id="A0A0D0CMD9"/>
<evidence type="ECO:0000313" key="3">
    <source>
        <dbReference type="Proteomes" id="UP000053593"/>
    </source>
</evidence>
<reference evidence="2 3" key="1">
    <citation type="submission" date="2014-04" db="EMBL/GenBank/DDBJ databases">
        <title>Evolutionary Origins and Diversification of the Mycorrhizal Mutualists.</title>
        <authorList>
            <consortium name="DOE Joint Genome Institute"/>
            <consortium name="Mycorrhizal Genomics Consortium"/>
            <person name="Kohler A."/>
            <person name="Kuo A."/>
            <person name="Nagy L.G."/>
            <person name="Floudas D."/>
            <person name="Copeland A."/>
            <person name="Barry K.W."/>
            <person name="Cichocki N."/>
            <person name="Veneault-Fourrey C."/>
            <person name="LaButti K."/>
            <person name="Lindquist E.A."/>
            <person name="Lipzen A."/>
            <person name="Lundell T."/>
            <person name="Morin E."/>
            <person name="Murat C."/>
            <person name="Riley R."/>
            <person name="Ohm R."/>
            <person name="Sun H."/>
            <person name="Tunlid A."/>
            <person name="Henrissat B."/>
            <person name="Grigoriev I.V."/>
            <person name="Hibbett D.S."/>
            <person name="Martin F."/>
        </authorList>
    </citation>
    <scope>NUCLEOTIDE SEQUENCE [LARGE SCALE GENOMIC DNA]</scope>
    <source>
        <strain evidence="2 3">FD-317 M1</strain>
    </source>
</reference>
<dbReference type="HOGENOM" id="CLU_1321027_0_0_1"/>